<dbReference type="EMBL" id="BTRK01000006">
    <property type="protein sequence ID" value="GMR58408.1"/>
    <property type="molecule type" value="Genomic_DNA"/>
</dbReference>
<evidence type="ECO:0000313" key="3">
    <source>
        <dbReference type="Proteomes" id="UP001328107"/>
    </source>
</evidence>
<evidence type="ECO:0000313" key="2">
    <source>
        <dbReference type="EMBL" id="GMR58408.1"/>
    </source>
</evidence>
<feature type="chain" id="PRO_5043020868" evidence="1">
    <location>
        <begin position="24"/>
        <end position="216"/>
    </location>
</feature>
<dbReference type="AlphaFoldDB" id="A0AAN5IA60"/>
<evidence type="ECO:0000256" key="1">
    <source>
        <dbReference type="SAM" id="SignalP"/>
    </source>
</evidence>
<comment type="caution">
    <text evidence="2">The sequence shown here is derived from an EMBL/GenBank/DDBJ whole genome shotgun (WGS) entry which is preliminary data.</text>
</comment>
<dbReference type="Proteomes" id="UP001328107">
    <property type="component" value="Unassembled WGS sequence"/>
</dbReference>
<protein>
    <submittedName>
        <fullName evidence="2">Uncharacterized protein</fullName>
    </submittedName>
</protein>
<proteinExistence type="predicted"/>
<name>A0AAN5IA60_9BILA</name>
<keyword evidence="1" id="KW-0732">Signal</keyword>
<organism evidence="2 3">
    <name type="scientific">Pristionchus mayeri</name>
    <dbReference type="NCBI Taxonomy" id="1317129"/>
    <lineage>
        <taxon>Eukaryota</taxon>
        <taxon>Metazoa</taxon>
        <taxon>Ecdysozoa</taxon>
        <taxon>Nematoda</taxon>
        <taxon>Chromadorea</taxon>
        <taxon>Rhabditida</taxon>
        <taxon>Rhabditina</taxon>
        <taxon>Diplogasteromorpha</taxon>
        <taxon>Diplogasteroidea</taxon>
        <taxon>Neodiplogasteridae</taxon>
        <taxon>Pristionchus</taxon>
    </lineage>
</organism>
<reference evidence="3" key="1">
    <citation type="submission" date="2022-10" db="EMBL/GenBank/DDBJ databases">
        <title>Genome assembly of Pristionchus species.</title>
        <authorList>
            <person name="Yoshida K."/>
            <person name="Sommer R.J."/>
        </authorList>
    </citation>
    <scope>NUCLEOTIDE SEQUENCE [LARGE SCALE GENOMIC DNA]</scope>
    <source>
        <strain evidence="3">RS5460</strain>
    </source>
</reference>
<gene>
    <name evidence="2" type="ORF">PMAYCL1PPCAC_28603</name>
</gene>
<sequence>RFSLFLYNEHLLCLSSLLRSLLGIDCPILRSSGSLLRSLLCYRRPCRSCPCCSDSITTVSIPDARPCRRSPGRSCCTRLRSSGRCSPRIRSPSGCCCRARFGSGCSRACTGRCCSRCRTHRSPGRSHHGCPRCPPCLRCPRGRCCSHGCCCSGSCPHCSRPGCSRSRFRSFRFPRLFHRIEQGKEVGVRRDADCRLSIDCLYKFGEFHPPERITSK</sequence>
<feature type="non-terminal residue" evidence="2">
    <location>
        <position position="216"/>
    </location>
</feature>
<feature type="signal peptide" evidence="1">
    <location>
        <begin position="1"/>
        <end position="23"/>
    </location>
</feature>
<feature type="non-terminal residue" evidence="2">
    <location>
        <position position="1"/>
    </location>
</feature>
<keyword evidence="3" id="KW-1185">Reference proteome</keyword>
<accession>A0AAN5IA60</accession>